<dbReference type="InterPro" id="IPR001296">
    <property type="entry name" value="Glyco_trans_1"/>
</dbReference>
<reference evidence="3" key="1">
    <citation type="submission" date="2020-10" db="EMBL/GenBank/DDBJ databases">
        <title>Whole-genome sequence of Luteibacter sp. EIF3.</title>
        <authorList>
            <person name="Friedrich I."/>
            <person name="Hertel R."/>
            <person name="Daniel R."/>
        </authorList>
    </citation>
    <scope>NUCLEOTIDE SEQUENCE</scope>
    <source>
        <strain evidence="3">EIF3</strain>
    </source>
</reference>
<evidence type="ECO:0000259" key="2">
    <source>
        <dbReference type="Pfam" id="PF13439"/>
    </source>
</evidence>
<dbReference type="Gene3D" id="3.40.50.2000">
    <property type="entry name" value="Glycogen Phosphorylase B"/>
    <property type="match status" value="2"/>
</dbReference>
<dbReference type="PANTHER" id="PTHR12526:SF638">
    <property type="entry name" value="SPORE COAT PROTEIN SA"/>
    <property type="match status" value="1"/>
</dbReference>
<dbReference type="SUPFAM" id="SSF53756">
    <property type="entry name" value="UDP-Glycosyltransferase/glycogen phosphorylase"/>
    <property type="match status" value="1"/>
</dbReference>
<dbReference type="EMBL" id="CP063231">
    <property type="protein sequence ID" value="URL58082.1"/>
    <property type="molecule type" value="Genomic_DNA"/>
</dbReference>
<evidence type="ECO:0000259" key="1">
    <source>
        <dbReference type="Pfam" id="PF00534"/>
    </source>
</evidence>
<organism evidence="3 4">
    <name type="scientific">Luteibacter flocculans</name>
    <dbReference type="NCBI Taxonomy" id="2780091"/>
    <lineage>
        <taxon>Bacteria</taxon>
        <taxon>Pseudomonadati</taxon>
        <taxon>Pseudomonadota</taxon>
        <taxon>Gammaproteobacteria</taxon>
        <taxon>Lysobacterales</taxon>
        <taxon>Rhodanobacteraceae</taxon>
        <taxon>Luteibacter</taxon>
    </lineage>
</organism>
<dbReference type="PANTHER" id="PTHR12526">
    <property type="entry name" value="GLYCOSYLTRANSFERASE"/>
    <property type="match status" value="1"/>
</dbReference>
<dbReference type="Pfam" id="PF13439">
    <property type="entry name" value="Glyco_transf_4"/>
    <property type="match status" value="1"/>
</dbReference>
<keyword evidence="4" id="KW-1185">Reference proteome</keyword>
<feature type="domain" description="Glycosyltransferase subfamily 4-like N-terminal" evidence="2">
    <location>
        <begin position="22"/>
        <end position="174"/>
    </location>
</feature>
<name>A0ABY4SZG3_9GAMM</name>
<proteinExistence type="predicted"/>
<gene>
    <name evidence="3" type="ORF">IM816_16000</name>
</gene>
<dbReference type="InterPro" id="IPR028098">
    <property type="entry name" value="Glyco_trans_4-like_N"/>
</dbReference>
<dbReference type="Pfam" id="PF00534">
    <property type="entry name" value="Glycos_transf_1"/>
    <property type="match status" value="1"/>
</dbReference>
<sequence length="379" mass="41506">MATVSPGRTMTVVQLIPALHAGGAERSTLEIAKALVQAGHRSIVVSAGGRLVAQLEAEGSRHVTLPIGRKSLATLFTVGKLRRLLREVQPDIVHARSRLPAWIGWWAMRGVKPRPHFFTTVHGLNSPSRYSAILMRGERVIVVSQTLRDYVLRHYPDDVDAARIAVVPRGVDTDAFPYGYRPDDTWQRAFFEQYPQLSGAPLLTLPGRGTRLKGHADAIELIADLAQRSIDARLLLLGADEPGREAYVAELRALIHGRGLDDKVVISPQRSDVRDVYAMSDIVLQLSNRPESFGRTVVEALALCRPVMGYAHGGVGELLAELYPAGRVPLGDREKLVERAAELLRFAPPIPPPRSYRLSDMQAATLALYAEVVEGVPAA</sequence>
<evidence type="ECO:0000313" key="4">
    <source>
        <dbReference type="Proteomes" id="UP001056681"/>
    </source>
</evidence>
<dbReference type="Proteomes" id="UP001056681">
    <property type="component" value="Chromosome"/>
</dbReference>
<accession>A0ABY4SZG3</accession>
<dbReference type="RefSeq" id="WP_250338847.1">
    <property type="nucleotide sequence ID" value="NZ_CP063231.1"/>
</dbReference>
<evidence type="ECO:0000313" key="3">
    <source>
        <dbReference type="EMBL" id="URL58082.1"/>
    </source>
</evidence>
<feature type="domain" description="Glycosyl transferase family 1" evidence="1">
    <location>
        <begin position="192"/>
        <end position="344"/>
    </location>
</feature>
<protein>
    <submittedName>
        <fullName evidence="3">Glycosyltransferase</fullName>
    </submittedName>
</protein>